<dbReference type="InterPro" id="IPR011701">
    <property type="entry name" value="MFS"/>
</dbReference>
<dbReference type="GO" id="GO:0005886">
    <property type="term" value="C:plasma membrane"/>
    <property type="evidence" value="ECO:0007669"/>
    <property type="project" value="UniProtKB-SubCell"/>
</dbReference>
<dbReference type="CDD" id="cd17369">
    <property type="entry name" value="MFS_ShiA_like"/>
    <property type="match status" value="1"/>
</dbReference>
<keyword evidence="14" id="KW-1185">Reference proteome</keyword>
<evidence type="ECO:0000256" key="3">
    <source>
        <dbReference type="ARBA" id="ARBA00022448"/>
    </source>
</evidence>
<comment type="caution">
    <text evidence="13">The sequence shown here is derived from an EMBL/GenBank/DDBJ whole genome shotgun (WGS) entry which is preliminary data.</text>
</comment>
<feature type="transmembrane region" description="Helical" evidence="11">
    <location>
        <begin position="374"/>
        <end position="396"/>
    </location>
</feature>
<evidence type="ECO:0000256" key="9">
    <source>
        <dbReference type="ARBA" id="ARBA00037295"/>
    </source>
</evidence>
<evidence type="ECO:0000256" key="5">
    <source>
        <dbReference type="ARBA" id="ARBA00022692"/>
    </source>
</evidence>
<evidence type="ECO:0000256" key="1">
    <source>
        <dbReference type="ARBA" id="ARBA00004651"/>
    </source>
</evidence>
<feature type="transmembrane region" description="Helical" evidence="11">
    <location>
        <begin position="310"/>
        <end position="328"/>
    </location>
</feature>
<comment type="subcellular location">
    <subcellularLocation>
        <location evidence="1">Cell membrane</location>
        <topology evidence="1">Multi-pass membrane protein</topology>
    </subcellularLocation>
</comment>
<dbReference type="InterPro" id="IPR020846">
    <property type="entry name" value="MFS_dom"/>
</dbReference>
<keyword evidence="7 11" id="KW-1133">Transmembrane helix</keyword>
<dbReference type="Proteomes" id="UP000305546">
    <property type="component" value="Unassembled WGS sequence"/>
</dbReference>
<dbReference type="Pfam" id="PF07690">
    <property type="entry name" value="MFS_1"/>
    <property type="match status" value="1"/>
</dbReference>
<dbReference type="Gene3D" id="1.20.1250.20">
    <property type="entry name" value="MFS general substrate transporter like domains"/>
    <property type="match status" value="2"/>
</dbReference>
<keyword evidence="3" id="KW-0813">Transport</keyword>
<feature type="transmembrane region" description="Helical" evidence="11">
    <location>
        <begin position="49"/>
        <end position="72"/>
    </location>
</feature>
<accession>A0A5C4M7J9</accession>
<name>A0A5C4M7J9_9PSEU</name>
<dbReference type="PROSITE" id="PS50850">
    <property type="entry name" value="MFS"/>
    <property type="match status" value="1"/>
</dbReference>
<evidence type="ECO:0000256" key="10">
    <source>
        <dbReference type="ARBA" id="ARBA00039918"/>
    </source>
</evidence>
<feature type="transmembrane region" description="Helical" evidence="11">
    <location>
        <begin position="119"/>
        <end position="147"/>
    </location>
</feature>
<feature type="transmembrane region" description="Helical" evidence="11">
    <location>
        <begin position="191"/>
        <end position="210"/>
    </location>
</feature>
<dbReference type="SUPFAM" id="SSF103473">
    <property type="entry name" value="MFS general substrate transporter"/>
    <property type="match status" value="1"/>
</dbReference>
<dbReference type="PANTHER" id="PTHR43045">
    <property type="entry name" value="SHIKIMATE TRANSPORTER"/>
    <property type="match status" value="1"/>
</dbReference>
<dbReference type="EMBL" id="VDFW01000001">
    <property type="protein sequence ID" value="TNC29438.1"/>
    <property type="molecule type" value="Genomic_DNA"/>
</dbReference>
<feature type="transmembrane region" description="Helical" evidence="11">
    <location>
        <begin position="249"/>
        <end position="269"/>
    </location>
</feature>
<dbReference type="GO" id="GO:0015293">
    <property type="term" value="F:symporter activity"/>
    <property type="evidence" value="ECO:0007669"/>
    <property type="project" value="UniProtKB-KW"/>
</dbReference>
<dbReference type="PANTHER" id="PTHR43045:SF1">
    <property type="entry name" value="SHIKIMATE TRANSPORTER"/>
    <property type="match status" value="1"/>
</dbReference>
<dbReference type="RefSeq" id="WP_139094509.1">
    <property type="nucleotide sequence ID" value="NZ_VDFW01000001.1"/>
</dbReference>
<gene>
    <name evidence="13" type="ORF">FG385_00185</name>
</gene>
<proteinExistence type="inferred from homology"/>
<evidence type="ECO:0000256" key="6">
    <source>
        <dbReference type="ARBA" id="ARBA00022847"/>
    </source>
</evidence>
<evidence type="ECO:0000313" key="13">
    <source>
        <dbReference type="EMBL" id="TNC29438.1"/>
    </source>
</evidence>
<feature type="transmembrane region" description="Helical" evidence="11">
    <location>
        <begin position="159"/>
        <end position="179"/>
    </location>
</feature>
<feature type="transmembrane region" description="Helical" evidence="11">
    <location>
        <begin position="402"/>
        <end position="423"/>
    </location>
</feature>
<feature type="transmembrane region" description="Helical" evidence="11">
    <location>
        <begin position="93"/>
        <end position="113"/>
    </location>
</feature>
<evidence type="ECO:0000256" key="11">
    <source>
        <dbReference type="SAM" id="Phobius"/>
    </source>
</evidence>
<feature type="transmembrane region" description="Helical" evidence="11">
    <location>
        <begin position="281"/>
        <end position="303"/>
    </location>
</feature>
<evidence type="ECO:0000313" key="14">
    <source>
        <dbReference type="Proteomes" id="UP000305546"/>
    </source>
</evidence>
<sequence>MSLNAERSAGRSKSAVLRIGAASFIGTAVEYYDFFIYSTAAALVFGKLFFPSGSAVAGTLAAFATFAAGFLVRPLGGVIFGHFGDRVGRKKMLILSLFFMGGSTVLIGLLPTFTTAGAWAPIALVVVRIVQGLAVGGEWGAAVLMAVEHGPQNRRGLHGSWAQAGAPAGSVLATGAFAAVSWLPDDQLMSWGWRIPFLASAVLLVVGILVRLRVAESPVFAEVSQTKELPKIPVLVAVRRYPGNVIKGFAVCVAPTILFYLLSTFGLQYATKTLHIERGTVLLVLTIASIMQTVAVVLFALLSDHIGRKLVFASGAAAMSVFGVLYFTVNNGSLVVFAATVIAGLLIHASMYGPLGALFTEMFPPEVRYSGASLGYQVGNLLGGGFAPLVLTALFAADSGGATLATMYVVGAALITIAGSVTAKLGKTALATEPQSTAPGI</sequence>
<organism evidence="13 14">
    <name type="scientific">Amycolatopsis alkalitolerans</name>
    <dbReference type="NCBI Taxonomy" id="2547244"/>
    <lineage>
        <taxon>Bacteria</taxon>
        <taxon>Bacillati</taxon>
        <taxon>Actinomycetota</taxon>
        <taxon>Actinomycetes</taxon>
        <taxon>Pseudonocardiales</taxon>
        <taxon>Pseudonocardiaceae</taxon>
        <taxon>Amycolatopsis</taxon>
    </lineage>
</organism>
<reference evidence="13 14" key="1">
    <citation type="submission" date="2019-06" db="EMBL/GenBank/DDBJ databases">
        <title>Amycolatopsis alkalitolerans sp. nov., isolated from Gastrodia elata Blume.</title>
        <authorList>
            <person name="Narsing Rao M.P."/>
            <person name="Li W.J."/>
        </authorList>
    </citation>
    <scope>NUCLEOTIDE SEQUENCE [LARGE SCALE GENOMIC DNA]</scope>
    <source>
        <strain evidence="13 14">SYSUP0005</strain>
    </source>
</reference>
<keyword evidence="8 11" id="KW-0472">Membrane</keyword>
<feature type="domain" description="Major facilitator superfamily (MFS) profile" evidence="12">
    <location>
        <begin position="19"/>
        <end position="423"/>
    </location>
</feature>
<dbReference type="AlphaFoldDB" id="A0A5C4M7J9"/>
<feature type="transmembrane region" description="Helical" evidence="11">
    <location>
        <begin position="334"/>
        <end position="353"/>
    </location>
</feature>
<keyword evidence="4" id="KW-1003">Cell membrane</keyword>
<dbReference type="OrthoDB" id="8953821at2"/>
<protein>
    <recommendedName>
        <fullName evidence="10">Putative proline/betaine transporter</fullName>
    </recommendedName>
</protein>
<comment type="function">
    <text evidence="9">May be a proton symporter involved in the uptake of osmolytes such as proline and glycine betaine.</text>
</comment>
<evidence type="ECO:0000256" key="8">
    <source>
        <dbReference type="ARBA" id="ARBA00023136"/>
    </source>
</evidence>
<evidence type="ECO:0000256" key="7">
    <source>
        <dbReference type="ARBA" id="ARBA00022989"/>
    </source>
</evidence>
<feature type="transmembrane region" description="Helical" evidence="11">
    <location>
        <begin position="15"/>
        <end position="37"/>
    </location>
</feature>
<evidence type="ECO:0000259" key="12">
    <source>
        <dbReference type="PROSITE" id="PS50850"/>
    </source>
</evidence>
<comment type="similarity">
    <text evidence="2">Belongs to the major facilitator superfamily. Metabolite:H+ Symporter (MHS) family (TC 2.A.1.6) family.</text>
</comment>
<dbReference type="FunFam" id="1.20.1250.20:FF:000001">
    <property type="entry name" value="Dicarboxylate MFS transporter"/>
    <property type="match status" value="1"/>
</dbReference>
<keyword evidence="6" id="KW-0769">Symport</keyword>
<evidence type="ECO:0000256" key="2">
    <source>
        <dbReference type="ARBA" id="ARBA00008240"/>
    </source>
</evidence>
<evidence type="ECO:0000256" key="4">
    <source>
        <dbReference type="ARBA" id="ARBA00022475"/>
    </source>
</evidence>
<dbReference type="InterPro" id="IPR036259">
    <property type="entry name" value="MFS_trans_sf"/>
</dbReference>
<keyword evidence="5 11" id="KW-0812">Transmembrane</keyword>